<proteinExistence type="predicted"/>
<sequence length="508" mass="54142">MEAELAYERAKAVEKGGDKAAARAAYEALLASYPSSGRAWMRLALLARADGDTSAQRAVLCRALAALPANAMLWQAAADAAKAAGDLAEARRLFATASEVDPTLPSVYHSWGSLEARAGRPAEARRLFTAGLAVAPSSARLHHALGVLEDKAGRPEAARTVLRAGLALEPANAHLHHAMGMVEYKAGRRAGAVECWRRATDADPHHTPAWLAWGQAEELAGRPDQAAAHYAAGTRWGGRRGRRTAPLWAAAATLEEKRSRPAAADAIYRAATVAHPRDVGLLCSWGKLKASTGDVTAARSIFQRGLAIDRTCAYLWQSLGLLEATAVGPTTAASVYERGVAAARGEGVAALLHAWAALEWKRGNDASARALFDRAVSADPGAGWIWLWYGQFEAAVGATAAGVAMATGEAGDAVDAVANAPAGIDPRAYGGWYERAQHYFARAVNADPADASVWRAWAELDRSRGREERARFRFRRAAVLTSEAAFGMAASDYPLARPWTRRALNEWN</sequence>
<dbReference type="EMBL" id="CM020619">
    <property type="protein sequence ID" value="KAK1865941.1"/>
    <property type="molecule type" value="Genomic_DNA"/>
</dbReference>
<evidence type="ECO:0000313" key="2">
    <source>
        <dbReference type="Proteomes" id="UP000798662"/>
    </source>
</evidence>
<comment type="caution">
    <text evidence="1">The sequence shown here is derived from an EMBL/GenBank/DDBJ whole genome shotgun (WGS) entry which is preliminary data.</text>
</comment>
<organism evidence="1 2">
    <name type="scientific">Pyropia yezoensis</name>
    <name type="common">Susabi-nori</name>
    <name type="synonym">Porphyra yezoensis</name>
    <dbReference type="NCBI Taxonomy" id="2788"/>
    <lineage>
        <taxon>Eukaryota</taxon>
        <taxon>Rhodophyta</taxon>
        <taxon>Bangiophyceae</taxon>
        <taxon>Bangiales</taxon>
        <taxon>Bangiaceae</taxon>
        <taxon>Pyropia</taxon>
    </lineage>
</organism>
<keyword evidence="2" id="KW-1185">Reference proteome</keyword>
<gene>
    <name evidence="1" type="ORF">I4F81_008463</name>
</gene>
<protein>
    <submittedName>
        <fullName evidence="1">Uncharacterized protein</fullName>
    </submittedName>
</protein>
<evidence type="ECO:0000313" key="1">
    <source>
        <dbReference type="EMBL" id="KAK1865941.1"/>
    </source>
</evidence>
<accession>A0ACC3C876</accession>
<dbReference type="Proteomes" id="UP000798662">
    <property type="component" value="Chromosome 2"/>
</dbReference>
<reference evidence="1" key="1">
    <citation type="submission" date="2019-11" db="EMBL/GenBank/DDBJ databases">
        <title>Nori genome reveals adaptations in red seaweeds to the harsh intertidal environment.</title>
        <authorList>
            <person name="Wang D."/>
            <person name="Mao Y."/>
        </authorList>
    </citation>
    <scope>NUCLEOTIDE SEQUENCE</scope>
    <source>
        <tissue evidence="1">Gametophyte</tissue>
    </source>
</reference>
<name>A0ACC3C876_PYRYE</name>